<evidence type="ECO:0000313" key="4">
    <source>
        <dbReference type="Proteomes" id="UP000253034"/>
    </source>
</evidence>
<dbReference type="Pfam" id="PF07508">
    <property type="entry name" value="Recombinase"/>
    <property type="match status" value="1"/>
</dbReference>
<evidence type="ECO:0000259" key="2">
    <source>
        <dbReference type="PROSITE" id="PS51737"/>
    </source>
</evidence>
<dbReference type="PROSITE" id="PS51737">
    <property type="entry name" value="RECOMBINASE_DNA_BIND"/>
    <property type="match status" value="1"/>
</dbReference>
<dbReference type="OrthoDB" id="1094757at2"/>
<evidence type="ECO:0000313" key="3">
    <source>
        <dbReference type="EMBL" id="RCX15428.1"/>
    </source>
</evidence>
<feature type="domain" description="Resolvase/invertase-type recombinase catalytic" evidence="1">
    <location>
        <begin position="10"/>
        <end position="162"/>
    </location>
</feature>
<evidence type="ECO:0000259" key="1">
    <source>
        <dbReference type="PROSITE" id="PS51736"/>
    </source>
</evidence>
<dbReference type="InterPro" id="IPR036162">
    <property type="entry name" value="Resolvase-like_N_sf"/>
</dbReference>
<protein>
    <submittedName>
        <fullName evidence="3">DNA invertase Pin-like site-specific DNA recombinase</fullName>
    </submittedName>
</protein>
<keyword evidence="4" id="KW-1185">Reference proteome</keyword>
<dbReference type="RefSeq" id="WP_114298083.1">
    <property type="nucleotide sequence ID" value="NZ_QPJT01000013.1"/>
</dbReference>
<name>A0A369B4A8_9FIRM</name>
<organism evidence="3 4">
    <name type="scientific">Anaerobacterium chartisolvens</name>
    <dbReference type="NCBI Taxonomy" id="1297424"/>
    <lineage>
        <taxon>Bacteria</taxon>
        <taxon>Bacillati</taxon>
        <taxon>Bacillota</taxon>
        <taxon>Clostridia</taxon>
        <taxon>Eubacteriales</taxon>
        <taxon>Oscillospiraceae</taxon>
        <taxon>Anaerobacterium</taxon>
    </lineage>
</organism>
<feature type="domain" description="Recombinase" evidence="2">
    <location>
        <begin position="163"/>
        <end position="299"/>
    </location>
</feature>
<dbReference type="InterPro" id="IPR050639">
    <property type="entry name" value="SSR_resolvase"/>
</dbReference>
<dbReference type="AlphaFoldDB" id="A0A369B4A8"/>
<dbReference type="EMBL" id="QPJT01000013">
    <property type="protein sequence ID" value="RCX15428.1"/>
    <property type="molecule type" value="Genomic_DNA"/>
</dbReference>
<accession>A0A369B4A8</accession>
<dbReference type="GO" id="GO:0000150">
    <property type="term" value="F:DNA strand exchange activity"/>
    <property type="evidence" value="ECO:0007669"/>
    <property type="project" value="InterPro"/>
</dbReference>
<dbReference type="SMART" id="SM00857">
    <property type="entry name" value="Resolvase"/>
    <property type="match status" value="1"/>
</dbReference>
<dbReference type="PANTHER" id="PTHR30461">
    <property type="entry name" value="DNA-INVERTASE FROM LAMBDOID PROPHAGE"/>
    <property type="match status" value="1"/>
</dbReference>
<reference evidence="3 4" key="1">
    <citation type="submission" date="2018-07" db="EMBL/GenBank/DDBJ databases">
        <title>Genomic Encyclopedia of Type Strains, Phase IV (KMG-IV): sequencing the most valuable type-strain genomes for metagenomic binning, comparative biology and taxonomic classification.</title>
        <authorList>
            <person name="Goeker M."/>
        </authorList>
    </citation>
    <scope>NUCLEOTIDE SEQUENCE [LARGE SCALE GENOMIC DNA]</scope>
    <source>
        <strain evidence="3 4">DSM 27016</strain>
    </source>
</reference>
<comment type="caution">
    <text evidence="3">The sequence shown here is derived from an EMBL/GenBank/DDBJ whole genome shotgun (WGS) entry which is preliminary data.</text>
</comment>
<dbReference type="InterPro" id="IPR025827">
    <property type="entry name" value="Zn_ribbon_recom_dom"/>
</dbReference>
<gene>
    <name evidence="3" type="ORF">DFR58_1138</name>
</gene>
<dbReference type="Gene3D" id="3.40.50.1390">
    <property type="entry name" value="Resolvase, N-terminal catalytic domain"/>
    <property type="match status" value="1"/>
</dbReference>
<dbReference type="Proteomes" id="UP000253034">
    <property type="component" value="Unassembled WGS sequence"/>
</dbReference>
<dbReference type="Pfam" id="PF13408">
    <property type="entry name" value="Zn_ribbon_recom"/>
    <property type="match status" value="1"/>
</dbReference>
<dbReference type="InterPro" id="IPR038109">
    <property type="entry name" value="DNA_bind_recomb_sf"/>
</dbReference>
<dbReference type="InterPro" id="IPR011109">
    <property type="entry name" value="DNA_bind_recombinase_dom"/>
</dbReference>
<dbReference type="Pfam" id="PF00239">
    <property type="entry name" value="Resolvase"/>
    <property type="match status" value="1"/>
</dbReference>
<dbReference type="GO" id="GO:0003677">
    <property type="term" value="F:DNA binding"/>
    <property type="evidence" value="ECO:0007669"/>
    <property type="project" value="InterPro"/>
</dbReference>
<dbReference type="PANTHER" id="PTHR30461:SF23">
    <property type="entry name" value="DNA RECOMBINASE-RELATED"/>
    <property type="match status" value="1"/>
</dbReference>
<dbReference type="SUPFAM" id="SSF53041">
    <property type="entry name" value="Resolvase-like"/>
    <property type="match status" value="1"/>
</dbReference>
<dbReference type="Gene3D" id="3.90.1750.20">
    <property type="entry name" value="Putative Large Serine Recombinase, Chain B, Domain 2"/>
    <property type="match status" value="1"/>
</dbReference>
<dbReference type="InterPro" id="IPR006119">
    <property type="entry name" value="Resolv_N"/>
</dbReference>
<proteinExistence type="predicted"/>
<sequence>MDNTCNGINRIGVYVRESRDDNEENFETIETQRDLLMDYVKKNGMGMLVKVYIDDNVSGSGFERRGIEQLKQDVAERNIDMVIIKDLSRLGRNNAKTLLFLDYLEENGVRVVTFDGKYDSLRDNETVGIETWYNERYIRDISRKIRSSLKFKIQKGEYIGHAPYGYTKSGEEKNRLCVDREAAGAVRDIFAMYSQGYGYAYIAKQLSGKGIPTPASGGGRRCGTGKWSAVAVKRIICNPVYKGVTVQGTTERLSFKSKKTRRLPPEKWVVTPGTHEAIIDAEKFDEVQSVRSLKNACRGSHKGTIHLLRGMIYCGKCGSPMLARKRKDRGMGYICSRYAKEGKSSCTSHYINEGKISRMLCEELINMLTCATAKDSACKMLEELLGGGMEEIGSELYRMEEALSTKGRQQDLLYMDKLEGKISEQLFLRINSNIENRIAYLQSEINTLRNKSQRTFDCFEAMNKIIRSVRENGINNEIVKAMVERIDVYDIEDKLPRGSGPELEQFPPCLHKRVVVIELKAEAGF</sequence>
<dbReference type="PROSITE" id="PS51736">
    <property type="entry name" value="RECOMBINASES_3"/>
    <property type="match status" value="1"/>
</dbReference>